<dbReference type="SUPFAM" id="SSF48452">
    <property type="entry name" value="TPR-like"/>
    <property type="match status" value="1"/>
</dbReference>
<dbReference type="Proteomes" id="UP001187471">
    <property type="component" value="Unassembled WGS sequence"/>
</dbReference>
<evidence type="ECO:0008006" key="5">
    <source>
        <dbReference type="Google" id="ProtNLM"/>
    </source>
</evidence>
<gene>
    <name evidence="3" type="ORF">RJ640_019621</name>
</gene>
<proteinExistence type="predicted"/>
<dbReference type="InterPro" id="IPR046848">
    <property type="entry name" value="E_motif"/>
</dbReference>
<protein>
    <recommendedName>
        <fullName evidence="5">Pentatricopeptide repeat-containing protein</fullName>
    </recommendedName>
</protein>
<dbReference type="InterPro" id="IPR002885">
    <property type="entry name" value="PPR_rpt"/>
</dbReference>
<feature type="repeat" description="PPR" evidence="2">
    <location>
        <begin position="276"/>
        <end position="310"/>
    </location>
</feature>
<evidence type="ECO:0000313" key="3">
    <source>
        <dbReference type="EMBL" id="KAK2970153.1"/>
    </source>
</evidence>
<feature type="repeat" description="PPR" evidence="2">
    <location>
        <begin position="73"/>
        <end position="107"/>
    </location>
</feature>
<name>A0AA88U311_9ASTE</name>
<dbReference type="NCBIfam" id="TIGR00756">
    <property type="entry name" value="PPR"/>
    <property type="match status" value="5"/>
</dbReference>
<dbReference type="Pfam" id="PF13041">
    <property type="entry name" value="PPR_2"/>
    <property type="match status" value="2"/>
</dbReference>
<dbReference type="PROSITE" id="PS51375">
    <property type="entry name" value="PPR"/>
    <property type="match status" value="5"/>
</dbReference>
<dbReference type="Pfam" id="PF20431">
    <property type="entry name" value="E_motif"/>
    <property type="match status" value="1"/>
</dbReference>
<feature type="repeat" description="PPR" evidence="2">
    <location>
        <begin position="412"/>
        <end position="442"/>
    </location>
</feature>
<sequence>MLPAIANQSPARSLLCLFQFTKTLGQTHQLHAQITIFGLHRAVLHGSNLANAYIEVGCLQSAAKAFNQITHKNPYSWNTILSGYSKQSRPWDVLRLFKRMRDEGFCTDSFNSVFALKACLGLSLLENGKMVHCLVIKYGLERDPFAVPAVINLYTELGCLEDAHKVFDDMPERNLVVWSAMLKGYLKFSEEYKVFEFFSRMTSSGFELNPFTLETLIRACGNVLACREGKACHGFCMKSNFIDSSMCLLTSLVDMYLKCGLFDIAVKLFEEISDKDLVLWSALVGGCTKNGRALEAIRLFRRMLEESVVPNSVTLASVILACSQIGSLLQGKSVHAFMFRNAIEPDVVNYTSFLDMYAKCGCIVTANSLFNQIPEKNVYCWTSMINAFGMHGLSSEAISLFDQMISENVLPNSVTFVSLLSACSHSGKVEEGWKCFRSMREVYGIAPVQEHYACMVDLLGRAGKIDEALALMSCMPMDPGASAWGALLSSCRAHKNTQLAEKIAKKLLYLEPDKSAVYVLLSNIFADVGKWDTAKQMRLEVCEKGLRKSAGCASIEVDKKLYVFNLKDSLAYRELELEGVWASIHEQMMELGYVTGPGSVLHDVVDDGNNTSLCGHLGNW</sequence>
<dbReference type="Pfam" id="PF01535">
    <property type="entry name" value="PPR"/>
    <property type="match status" value="5"/>
</dbReference>
<comment type="caution">
    <text evidence="3">The sequence shown here is derived from an EMBL/GenBank/DDBJ whole genome shotgun (WGS) entry which is preliminary data.</text>
</comment>
<evidence type="ECO:0000313" key="4">
    <source>
        <dbReference type="Proteomes" id="UP001187471"/>
    </source>
</evidence>
<dbReference type="Gene3D" id="1.25.40.10">
    <property type="entry name" value="Tetratricopeptide repeat domain"/>
    <property type="match status" value="5"/>
</dbReference>
<keyword evidence="4" id="KW-1185">Reference proteome</keyword>
<feature type="repeat" description="PPR" evidence="2">
    <location>
        <begin position="377"/>
        <end position="411"/>
    </location>
</feature>
<dbReference type="AlphaFoldDB" id="A0AA88U311"/>
<dbReference type="FunFam" id="1.25.40.10:FF:000351">
    <property type="entry name" value="Pentatricopeptide repeat-containing protein"/>
    <property type="match status" value="1"/>
</dbReference>
<keyword evidence="1" id="KW-0677">Repeat</keyword>
<dbReference type="PANTHER" id="PTHR47928:SF143">
    <property type="entry name" value="PENTACOTRIPEPTIDE-REPEAT REGION OF PRORP DOMAIN-CONTAINING PROTEIN"/>
    <property type="match status" value="1"/>
</dbReference>
<organism evidence="3 4">
    <name type="scientific">Escallonia rubra</name>
    <dbReference type="NCBI Taxonomy" id="112253"/>
    <lineage>
        <taxon>Eukaryota</taxon>
        <taxon>Viridiplantae</taxon>
        <taxon>Streptophyta</taxon>
        <taxon>Embryophyta</taxon>
        <taxon>Tracheophyta</taxon>
        <taxon>Spermatophyta</taxon>
        <taxon>Magnoliopsida</taxon>
        <taxon>eudicotyledons</taxon>
        <taxon>Gunneridae</taxon>
        <taxon>Pentapetalae</taxon>
        <taxon>asterids</taxon>
        <taxon>campanulids</taxon>
        <taxon>Escalloniales</taxon>
        <taxon>Escalloniaceae</taxon>
        <taxon>Escallonia</taxon>
    </lineage>
</organism>
<dbReference type="PANTHER" id="PTHR47928">
    <property type="entry name" value="REPEAT-CONTAINING PROTEIN, PUTATIVE-RELATED"/>
    <property type="match status" value="1"/>
</dbReference>
<dbReference type="InterPro" id="IPR011990">
    <property type="entry name" value="TPR-like_helical_dom_sf"/>
</dbReference>
<dbReference type="GO" id="GO:0016070">
    <property type="term" value="P:RNA metabolic process"/>
    <property type="evidence" value="ECO:0007669"/>
    <property type="project" value="UniProtKB-ARBA"/>
</dbReference>
<dbReference type="FunFam" id="1.25.40.10:FF:000090">
    <property type="entry name" value="Pentatricopeptide repeat-containing protein, chloroplastic"/>
    <property type="match status" value="1"/>
</dbReference>
<accession>A0AA88U311</accession>
<dbReference type="FunFam" id="1.25.40.10:FF:000344">
    <property type="entry name" value="Pentatricopeptide repeat-containing protein"/>
    <property type="match status" value="1"/>
</dbReference>
<dbReference type="InterPro" id="IPR050421">
    <property type="entry name" value="PPR"/>
</dbReference>
<evidence type="ECO:0000256" key="1">
    <source>
        <dbReference type="ARBA" id="ARBA00022737"/>
    </source>
</evidence>
<feature type="repeat" description="PPR" evidence="2">
    <location>
        <begin position="174"/>
        <end position="208"/>
    </location>
</feature>
<evidence type="ECO:0000256" key="2">
    <source>
        <dbReference type="PROSITE-ProRule" id="PRU00708"/>
    </source>
</evidence>
<dbReference type="EMBL" id="JAVXUO010002747">
    <property type="protein sequence ID" value="KAK2970153.1"/>
    <property type="molecule type" value="Genomic_DNA"/>
</dbReference>
<reference evidence="3" key="1">
    <citation type="submission" date="2022-12" db="EMBL/GenBank/DDBJ databases">
        <title>Draft genome assemblies for two species of Escallonia (Escalloniales).</title>
        <authorList>
            <person name="Chanderbali A."/>
            <person name="Dervinis C."/>
            <person name="Anghel I."/>
            <person name="Soltis D."/>
            <person name="Soltis P."/>
            <person name="Zapata F."/>
        </authorList>
    </citation>
    <scope>NUCLEOTIDE SEQUENCE</scope>
    <source>
        <strain evidence="3">UCBG92.1500</strain>
        <tissue evidence="3">Leaf</tissue>
    </source>
</reference>